<accession>A0A8H6IVC8</accession>
<dbReference type="Proteomes" id="UP000652219">
    <property type="component" value="Unassembled WGS sequence"/>
</dbReference>
<gene>
    <name evidence="2" type="ORF">CSOJ01_12406</name>
</gene>
<keyword evidence="3" id="KW-1185">Reference proteome</keyword>
<evidence type="ECO:0000256" key="1">
    <source>
        <dbReference type="SAM" id="MobiDB-lite"/>
    </source>
</evidence>
<reference evidence="2 3" key="1">
    <citation type="journal article" date="2020" name="Phytopathology">
        <title>Genome Sequence Resources of Colletotrichum truncatum, C. plurivorum, C. musicola, and C. sojae: Four Species Pathogenic to Soybean (Glycine max).</title>
        <authorList>
            <person name="Rogerio F."/>
            <person name="Boufleur T.R."/>
            <person name="Ciampi-Guillardi M."/>
            <person name="Sukno S.A."/>
            <person name="Thon M.R."/>
            <person name="Massola Junior N.S."/>
            <person name="Baroncelli R."/>
        </authorList>
    </citation>
    <scope>NUCLEOTIDE SEQUENCE [LARGE SCALE GENOMIC DNA]</scope>
    <source>
        <strain evidence="2 3">LFN0009</strain>
    </source>
</reference>
<feature type="region of interest" description="Disordered" evidence="1">
    <location>
        <begin position="105"/>
        <end position="149"/>
    </location>
</feature>
<dbReference type="AlphaFoldDB" id="A0A8H6IVC8"/>
<dbReference type="EMBL" id="WIGN01000316">
    <property type="protein sequence ID" value="KAF6799593.1"/>
    <property type="molecule type" value="Genomic_DNA"/>
</dbReference>
<evidence type="ECO:0000313" key="3">
    <source>
        <dbReference type="Proteomes" id="UP000652219"/>
    </source>
</evidence>
<proteinExistence type="predicted"/>
<protein>
    <submittedName>
        <fullName evidence="2">Uncharacterized protein</fullName>
    </submittedName>
</protein>
<name>A0A8H6IVC8_9PEZI</name>
<organism evidence="2 3">
    <name type="scientific">Colletotrichum sojae</name>
    <dbReference type="NCBI Taxonomy" id="2175907"/>
    <lineage>
        <taxon>Eukaryota</taxon>
        <taxon>Fungi</taxon>
        <taxon>Dikarya</taxon>
        <taxon>Ascomycota</taxon>
        <taxon>Pezizomycotina</taxon>
        <taxon>Sordariomycetes</taxon>
        <taxon>Hypocreomycetidae</taxon>
        <taxon>Glomerellales</taxon>
        <taxon>Glomerellaceae</taxon>
        <taxon>Colletotrichum</taxon>
        <taxon>Colletotrichum orchidearum species complex</taxon>
    </lineage>
</organism>
<sequence>MDYVSRAGSDWKANLRVARRPQSIPFTPSDCPDNNGAVLAALLMATWNITSRVDAGLDSRQATTAESNRRIVRLLGHYYPAGISFPEKDLGSVPSTDRRSRALHRLAGARRAPPTYPPTNPTPESRAAGSETGARGEGSQRAGSPSEHLTPAMYPWSWADLERGLPWWPDDLDSSSSIGVRDDLYYRRRQQERRRTGFRTTAGRAVVSGAWNRTEVFELGEASALLASLPASRFQLFALGIPLSAPDG</sequence>
<evidence type="ECO:0000313" key="2">
    <source>
        <dbReference type="EMBL" id="KAF6799593.1"/>
    </source>
</evidence>
<comment type="caution">
    <text evidence="2">The sequence shown here is derived from an EMBL/GenBank/DDBJ whole genome shotgun (WGS) entry which is preliminary data.</text>
</comment>